<dbReference type="HOGENOM" id="CLU_1525166_0_0_1"/>
<dbReference type="Proteomes" id="UP000053342">
    <property type="component" value="Unassembled WGS sequence"/>
</dbReference>
<proteinExistence type="predicted"/>
<gene>
    <name evidence="1" type="ORF">PV06_08381</name>
</gene>
<dbReference type="OrthoDB" id="4172364at2759"/>
<organism evidence="1 2">
    <name type="scientific">Exophiala oligosperma</name>
    <dbReference type="NCBI Taxonomy" id="215243"/>
    <lineage>
        <taxon>Eukaryota</taxon>
        <taxon>Fungi</taxon>
        <taxon>Dikarya</taxon>
        <taxon>Ascomycota</taxon>
        <taxon>Pezizomycotina</taxon>
        <taxon>Eurotiomycetes</taxon>
        <taxon>Chaetothyriomycetidae</taxon>
        <taxon>Chaetothyriales</taxon>
        <taxon>Herpotrichiellaceae</taxon>
        <taxon>Exophiala</taxon>
    </lineage>
</organism>
<dbReference type="EMBL" id="KN847339">
    <property type="protein sequence ID" value="KIW39797.1"/>
    <property type="molecule type" value="Genomic_DNA"/>
</dbReference>
<dbReference type="STRING" id="215243.A0A0D2BQK8"/>
<dbReference type="VEuPathDB" id="FungiDB:PV06_08381"/>
<evidence type="ECO:0000313" key="1">
    <source>
        <dbReference type="EMBL" id="KIW39797.1"/>
    </source>
</evidence>
<protein>
    <submittedName>
        <fullName evidence="1">Uncharacterized protein</fullName>
    </submittedName>
</protein>
<name>A0A0D2BQK8_9EURO</name>
<dbReference type="AlphaFoldDB" id="A0A0D2BQK8"/>
<evidence type="ECO:0000313" key="2">
    <source>
        <dbReference type="Proteomes" id="UP000053342"/>
    </source>
</evidence>
<reference evidence="1 2" key="1">
    <citation type="submission" date="2015-01" db="EMBL/GenBank/DDBJ databases">
        <title>The Genome Sequence of Exophiala oligosperma CBS72588.</title>
        <authorList>
            <consortium name="The Broad Institute Genomics Platform"/>
            <person name="Cuomo C."/>
            <person name="de Hoog S."/>
            <person name="Gorbushina A."/>
            <person name="Stielow B."/>
            <person name="Teixiera M."/>
            <person name="Abouelleil A."/>
            <person name="Chapman S.B."/>
            <person name="Priest M."/>
            <person name="Young S.K."/>
            <person name="Wortman J."/>
            <person name="Nusbaum C."/>
            <person name="Birren B."/>
        </authorList>
    </citation>
    <scope>NUCLEOTIDE SEQUENCE [LARGE SCALE GENOMIC DNA]</scope>
    <source>
        <strain evidence="1 2">CBS 72588</strain>
    </source>
</reference>
<keyword evidence="2" id="KW-1185">Reference proteome</keyword>
<dbReference type="GeneID" id="27360455"/>
<sequence>MPLSTGQYSDGQLRAMAKAVTFWEPATARCAPRSRQDNIQGFCKSNIANTNAAKPLTRYGPLRGLIYAFDYIDHASRESIIQYVCPDKYQAWNSIVIDQESITDLECAPAMLLASVLHPNPVPPGERKDVCQEITIRISIILTVSMPERELSYSGCLPLQISRMDSLLGLCRPGGH</sequence>
<dbReference type="RefSeq" id="XP_016260013.1">
    <property type="nucleotide sequence ID" value="XM_016409705.1"/>
</dbReference>
<accession>A0A0D2BQK8</accession>